<dbReference type="Pfam" id="PF00440">
    <property type="entry name" value="TetR_N"/>
    <property type="match status" value="1"/>
</dbReference>
<sequence length="223" mass="24433">MAEVASEGLRYRKKLKARLNVERAALELVIEHGFDGVTVEDICERAEISKKTFFNYFSSKASAVMGRMDVFPDENRLVELLKEHADACYLDVLIDVVGARLSSGVDEGVVELRREALRSMPQLFFQGQRDLLAVQHSIAQALRLLLAECPGRRMLAGRSVEEEALVASSTAIGLARTRAMLHVRGDSAFSAADTRRMIAEYLLAGDELAGSDAGSCTTRAQGI</sequence>
<evidence type="ECO:0000256" key="2">
    <source>
        <dbReference type="ARBA" id="ARBA00023125"/>
    </source>
</evidence>
<dbReference type="EMBL" id="QICD01000001">
    <property type="protein sequence ID" value="RNL49088.1"/>
    <property type="molecule type" value="Genomic_DNA"/>
</dbReference>
<feature type="domain" description="HTH tetR-type" evidence="5">
    <location>
        <begin position="15"/>
        <end position="75"/>
    </location>
</feature>
<dbReference type="GO" id="GO:0003700">
    <property type="term" value="F:DNA-binding transcription factor activity"/>
    <property type="evidence" value="ECO:0007669"/>
    <property type="project" value="TreeGrafter"/>
</dbReference>
<dbReference type="SUPFAM" id="SSF46689">
    <property type="entry name" value="Homeodomain-like"/>
    <property type="match status" value="1"/>
</dbReference>
<dbReference type="OrthoDB" id="8688418at2"/>
<keyword evidence="1" id="KW-0805">Transcription regulation</keyword>
<dbReference type="GO" id="GO:0000976">
    <property type="term" value="F:transcription cis-regulatory region binding"/>
    <property type="evidence" value="ECO:0007669"/>
    <property type="project" value="TreeGrafter"/>
</dbReference>
<dbReference type="AlphaFoldDB" id="A0A3N0BL11"/>
<gene>
    <name evidence="6" type="ORF">DMP08_01165</name>
</gene>
<dbReference type="PRINTS" id="PR00455">
    <property type="entry name" value="HTHTETR"/>
</dbReference>
<dbReference type="InterPro" id="IPR009057">
    <property type="entry name" value="Homeodomain-like_sf"/>
</dbReference>
<dbReference type="InterPro" id="IPR001647">
    <property type="entry name" value="HTH_TetR"/>
</dbReference>
<keyword evidence="7" id="KW-1185">Reference proteome</keyword>
<dbReference type="Proteomes" id="UP000278632">
    <property type="component" value="Unassembled WGS sequence"/>
</dbReference>
<dbReference type="PROSITE" id="PS50977">
    <property type="entry name" value="HTH_TETR_2"/>
    <property type="match status" value="1"/>
</dbReference>
<evidence type="ECO:0000256" key="1">
    <source>
        <dbReference type="ARBA" id="ARBA00023015"/>
    </source>
</evidence>
<protein>
    <submittedName>
        <fullName evidence="6">TetR family transcriptional regulator</fullName>
    </submittedName>
</protein>
<comment type="caution">
    <text evidence="6">The sequence shown here is derived from an EMBL/GenBank/DDBJ whole genome shotgun (WGS) entry which is preliminary data.</text>
</comment>
<name>A0A3N0BL11_9ACTN</name>
<evidence type="ECO:0000313" key="6">
    <source>
        <dbReference type="EMBL" id="RNL49088.1"/>
    </source>
</evidence>
<evidence type="ECO:0000259" key="5">
    <source>
        <dbReference type="PROSITE" id="PS50977"/>
    </source>
</evidence>
<dbReference type="Gene3D" id="1.10.357.10">
    <property type="entry name" value="Tetracycline Repressor, domain 2"/>
    <property type="match status" value="1"/>
</dbReference>
<evidence type="ECO:0000256" key="4">
    <source>
        <dbReference type="PROSITE-ProRule" id="PRU00335"/>
    </source>
</evidence>
<keyword evidence="3" id="KW-0804">Transcription</keyword>
<proteinExistence type="predicted"/>
<accession>A0A3N0BL11</accession>
<dbReference type="PANTHER" id="PTHR30055">
    <property type="entry name" value="HTH-TYPE TRANSCRIPTIONAL REGULATOR RUTR"/>
    <property type="match status" value="1"/>
</dbReference>
<evidence type="ECO:0000256" key="3">
    <source>
        <dbReference type="ARBA" id="ARBA00023163"/>
    </source>
</evidence>
<dbReference type="InterPro" id="IPR050109">
    <property type="entry name" value="HTH-type_TetR-like_transc_reg"/>
</dbReference>
<reference evidence="7" key="1">
    <citation type="submission" date="2018-05" db="EMBL/GenBank/DDBJ databases">
        <title>Genome Sequencing of selected type strains of the family Eggerthellaceae.</title>
        <authorList>
            <person name="Danylec N."/>
            <person name="Stoll D.A."/>
            <person name="Doetsch A."/>
            <person name="Huch M."/>
        </authorList>
    </citation>
    <scope>NUCLEOTIDE SEQUENCE [LARGE SCALE GENOMIC DNA]</scope>
    <source>
        <strain evidence="7">DSM 16106</strain>
    </source>
</reference>
<dbReference type="RefSeq" id="WP_123191163.1">
    <property type="nucleotide sequence ID" value="NZ_QICD01000001.1"/>
</dbReference>
<evidence type="ECO:0000313" key="7">
    <source>
        <dbReference type="Proteomes" id="UP000278632"/>
    </source>
</evidence>
<dbReference type="PANTHER" id="PTHR30055:SF238">
    <property type="entry name" value="MYCOFACTOCIN BIOSYNTHESIS TRANSCRIPTIONAL REGULATOR MFTR-RELATED"/>
    <property type="match status" value="1"/>
</dbReference>
<organism evidence="6 7">
    <name type="scientific">Paraeggerthella hongkongensis</name>
    <dbReference type="NCBI Taxonomy" id="230658"/>
    <lineage>
        <taxon>Bacteria</taxon>
        <taxon>Bacillati</taxon>
        <taxon>Actinomycetota</taxon>
        <taxon>Coriobacteriia</taxon>
        <taxon>Eggerthellales</taxon>
        <taxon>Eggerthellaceae</taxon>
        <taxon>Paraeggerthella</taxon>
    </lineage>
</organism>
<feature type="DNA-binding region" description="H-T-H motif" evidence="4">
    <location>
        <begin position="38"/>
        <end position="57"/>
    </location>
</feature>
<keyword evidence="2 4" id="KW-0238">DNA-binding</keyword>